<dbReference type="EMBL" id="CAFBPQ010000029">
    <property type="protein sequence ID" value="CAB5026623.1"/>
    <property type="molecule type" value="Genomic_DNA"/>
</dbReference>
<dbReference type="EMBL" id="CAFBMM010000062">
    <property type="protein sequence ID" value="CAB4911470.1"/>
    <property type="molecule type" value="Genomic_DNA"/>
</dbReference>
<dbReference type="EMBL" id="CAFBOF010000006">
    <property type="protein sequence ID" value="CAB4972010.1"/>
    <property type="molecule type" value="Genomic_DNA"/>
</dbReference>
<dbReference type="Gene3D" id="3.30.420.10">
    <property type="entry name" value="Ribonuclease H-like superfamily/Ribonuclease H"/>
    <property type="match status" value="1"/>
</dbReference>
<dbReference type="CDD" id="cd09279">
    <property type="entry name" value="RNase_HI_like"/>
    <property type="match status" value="1"/>
</dbReference>
<dbReference type="EMBL" id="CAEZYK010000056">
    <property type="protein sequence ID" value="CAB4726670.1"/>
    <property type="molecule type" value="Genomic_DNA"/>
</dbReference>
<accession>A0A6J7LT65</accession>
<name>A0A6J7LT65_9ZZZZ</name>
<dbReference type="PROSITE" id="PS50879">
    <property type="entry name" value="RNASE_H_1"/>
    <property type="match status" value="1"/>
</dbReference>
<evidence type="ECO:0000313" key="4">
    <source>
        <dbReference type="EMBL" id="CAB4972010.1"/>
    </source>
</evidence>
<proteinExistence type="predicted"/>
<evidence type="ECO:0000259" key="1">
    <source>
        <dbReference type="PROSITE" id="PS50879"/>
    </source>
</evidence>
<gene>
    <name evidence="2" type="ORF">UFOPK2683_01021</name>
    <name evidence="3" type="ORF">UFOPK3605_01143</name>
    <name evidence="4" type="ORF">UFOPK3897_00514</name>
    <name evidence="5" type="ORF">UFOPK4121_01002</name>
</gene>
<evidence type="ECO:0000313" key="3">
    <source>
        <dbReference type="EMBL" id="CAB4911470.1"/>
    </source>
</evidence>
<feature type="domain" description="RNase H type-1" evidence="1">
    <location>
        <begin position="14"/>
        <end position="152"/>
    </location>
</feature>
<dbReference type="InterPro" id="IPR012337">
    <property type="entry name" value="RNaseH-like_sf"/>
</dbReference>
<dbReference type="AlphaFoldDB" id="A0A6J7LT65"/>
<organism evidence="4">
    <name type="scientific">freshwater metagenome</name>
    <dbReference type="NCBI Taxonomy" id="449393"/>
    <lineage>
        <taxon>unclassified sequences</taxon>
        <taxon>metagenomes</taxon>
        <taxon>ecological metagenomes</taxon>
    </lineage>
</organism>
<dbReference type="PANTHER" id="PTHR48475">
    <property type="entry name" value="RIBONUCLEASE H"/>
    <property type="match status" value="1"/>
</dbReference>
<dbReference type="GO" id="GO:0004523">
    <property type="term" value="F:RNA-DNA hybrid ribonuclease activity"/>
    <property type="evidence" value="ECO:0007669"/>
    <property type="project" value="InterPro"/>
</dbReference>
<dbReference type="Pfam" id="PF13456">
    <property type="entry name" value="RVT_3"/>
    <property type="match status" value="1"/>
</dbReference>
<dbReference type="GO" id="GO:0003676">
    <property type="term" value="F:nucleic acid binding"/>
    <property type="evidence" value="ECO:0007669"/>
    <property type="project" value="InterPro"/>
</dbReference>
<evidence type="ECO:0000313" key="5">
    <source>
        <dbReference type="EMBL" id="CAB5026623.1"/>
    </source>
</evidence>
<protein>
    <submittedName>
        <fullName evidence="4">Unannotated protein</fullName>
    </submittedName>
</protein>
<evidence type="ECO:0000313" key="2">
    <source>
        <dbReference type="EMBL" id="CAB4726670.1"/>
    </source>
</evidence>
<dbReference type="InterPro" id="IPR002156">
    <property type="entry name" value="RNaseH_domain"/>
</dbReference>
<sequence length="155" mass="16975">MRKLWLYFGPVSEMREVVELYADGGARGNPGPAGIGAVVYDPSTSPPQVLASVSETIGVATNNVAEYRAMIAGLEIAANFPAQLLRVRSDSLLVIRQLQGVWKVKQVHLKPLHAQALALLRNTHAFDLDHVPREQNTEADFLVNAALDAQVEHER</sequence>
<dbReference type="PANTHER" id="PTHR48475:SF1">
    <property type="entry name" value="RNASE H TYPE-1 DOMAIN-CONTAINING PROTEIN"/>
    <property type="match status" value="1"/>
</dbReference>
<reference evidence="4" key="1">
    <citation type="submission" date="2020-05" db="EMBL/GenBank/DDBJ databases">
        <authorList>
            <person name="Chiriac C."/>
            <person name="Salcher M."/>
            <person name="Ghai R."/>
            <person name="Kavagutti S V."/>
        </authorList>
    </citation>
    <scope>NUCLEOTIDE SEQUENCE</scope>
</reference>
<dbReference type="InterPro" id="IPR036397">
    <property type="entry name" value="RNaseH_sf"/>
</dbReference>
<dbReference type="SUPFAM" id="SSF53098">
    <property type="entry name" value="Ribonuclease H-like"/>
    <property type="match status" value="1"/>
</dbReference>